<sequence length="99" mass="11145">MVEDESLRTTLLDTTEAVIDDSFGDDDELGQRVHVLDDFRPRRPTQHPLTSRAAPQSKTNPAPQKDRPPLESEPRASAPRRAQKGQGGRIPQRKEPPKR</sequence>
<feature type="compositionally biased region" description="Basic and acidic residues" evidence="1">
    <location>
        <begin position="64"/>
        <end position="74"/>
    </location>
</feature>
<comment type="caution">
    <text evidence="2">The sequence shown here is derived from an EMBL/GenBank/DDBJ whole genome shotgun (WGS) entry which is preliminary data.</text>
</comment>
<feature type="compositionally biased region" description="Polar residues" evidence="1">
    <location>
        <begin position="47"/>
        <end position="62"/>
    </location>
</feature>
<dbReference type="EMBL" id="ABCS01000072">
    <property type="protein sequence ID" value="EDM76142.1"/>
    <property type="molecule type" value="Genomic_DNA"/>
</dbReference>
<feature type="non-terminal residue" evidence="2">
    <location>
        <position position="99"/>
    </location>
</feature>
<dbReference type="Proteomes" id="UP000005801">
    <property type="component" value="Unassembled WGS sequence"/>
</dbReference>
<reference evidence="2 3" key="1">
    <citation type="submission" date="2007-06" db="EMBL/GenBank/DDBJ databases">
        <authorList>
            <person name="Shimkets L."/>
            <person name="Ferriera S."/>
            <person name="Johnson J."/>
            <person name="Kravitz S."/>
            <person name="Beeson K."/>
            <person name="Sutton G."/>
            <person name="Rogers Y.-H."/>
            <person name="Friedman R."/>
            <person name="Frazier M."/>
            <person name="Venter J.C."/>
        </authorList>
    </citation>
    <scope>NUCLEOTIDE SEQUENCE [LARGE SCALE GENOMIC DNA]</scope>
    <source>
        <strain evidence="2 3">SIR-1</strain>
    </source>
</reference>
<feature type="region of interest" description="Disordered" evidence="1">
    <location>
        <begin position="36"/>
        <end position="99"/>
    </location>
</feature>
<dbReference type="STRING" id="391625.PPSIR1_31443"/>
<evidence type="ECO:0000313" key="3">
    <source>
        <dbReference type="Proteomes" id="UP000005801"/>
    </source>
</evidence>
<keyword evidence="3" id="KW-1185">Reference proteome</keyword>
<name>A6GDF1_9BACT</name>
<accession>A6GDF1</accession>
<protein>
    <submittedName>
        <fullName evidence="2">Uncharacterized protein</fullName>
    </submittedName>
</protein>
<evidence type="ECO:0000256" key="1">
    <source>
        <dbReference type="SAM" id="MobiDB-lite"/>
    </source>
</evidence>
<organism evidence="2 3">
    <name type="scientific">Plesiocystis pacifica SIR-1</name>
    <dbReference type="NCBI Taxonomy" id="391625"/>
    <lineage>
        <taxon>Bacteria</taxon>
        <taxon>Pseudomonadati</taxon>
        <taxon>Myxococcota</taxon>
        <taxon>Polyangia</taxon>
        <taxon>Nannocystales</taxon>
        <taxon>Nannocystaceae</taxon>
        <taxon>Plesiocystis</taxon>
    </lineage>
</organism>
<gene>
    <name evidence="2" type="ORF">PPSIR1_31443</name>
</gene>
<dbReference type="AlphaFoldDB" id="A6GDF1"/>
<proteinExistence type="predicted"/>
<evidence type="ECO:0000313" key="2">
    <source>
        <dbReference type="EMBL" id="EDM76142.1"/>
    </source>
</evidence>